<dbReference type="SUPFAM" id="SSF47473">
    <property type="entry name" value="EF-hand"/>
    <property type="match status" value="2"/>
</dbReference>
<organism evidence="3 4">
    <name type="scientific">Pseudocohnilembus persalinus</name>
    <name type="common">Ciliate</name>
    <dbReference type="NCBI Taxonomy" id="266149"/>
    <lineage>
        <taxon>Eukaryota</taxon>
        <taxon>Sar</taxon>
        <taxon>Alveolata</taxon>
        <taxon>Ciliophora</taxon>
        <taxon>Intramacronucleata</taxon>
        <taxon>Oligohymenophorea</taxon>
        <taxon>Scuticociliatia</taxon>
        <taxon>Philasterida</taxon>
        <taxon>Pseudocohnilembidae</taxon>
        <taxon>Pseudocohnilembus</taxon>
    </lineage>
</organism>
<dbReference type="GO" id="GO:0000226">
    <property type="term" value="P:microtubule cytoskeleton organization"/>
    <property type="evidence" value="ECO:0007669"/>
    <property type="project" value="TreeGrafter"/>
</dbReference>
<evidence type="ECO:0000313" key="3">
    <source>
        <dbReference type="EMBL" id="KRX07662.1"/>
    </source>
</evidence>
<dbReference type="OrthoDB" id="10265007at2759"/>
<dbReference type="Gene3D" id="1.10.238.10">
    <property type="entry name" value="EF-hand"/>
    <property type="match status" value="2"/>
</dbReference>
<dbReference type="OMA" id="HKFWAYE"/>
<sequence length="450" mass="53552">MDKKGSIDWSNVLKKFVQSKPQRTAQEIDDETDQKFLQYIEEAKEKEQKQDKSFQKIPKFFQKSAVVNDQKNELSFRVRQEARTRFLHHKTSEILDKDDLEKLWQLLKDNISPPNDDKERINYNSFLTIASMLPIKCRHFFSASTFLKFDRDEYGRIDVIAFFHSIVRKVNLFQTRIQISLYDSVGNGYLREKDLENYIFELVPIFAQLSSLQENFYPFYVITAVRKFFFFLDPKRTGRIFIKDMLTSPILAELYELRQERFQPEELSQNWFSVQSAMKVYEKYLKLDIDHNGLLKKSELSRYSWGLTDIFIDRVFEECQTFEGELDYKTFLDFVLAMENKKTPQALAYFFKILDVYHKKAIDTFVINLFFKPIIDKLEQKEKYGFNVEDVKDEIFDMVKPKVPHAITLEDLINCGQGDIIISMLIDAKAFYDYDQRESGNQLETDEYDF</sequence>
<evidence type="ECO:0000313" key="4">
    <source>
        <dbReference type="Proteomes" id="UP000054937"/>
    </source>
</evidence>
<dbReference type="Proteomes" id="UP000054937">
    <property type="component" value="Unassembled WGS sequence"/>
</dbReference>
<name>A0A0V0QZJ2_PSEPJ</name>
<dbReference type="GO" id="GO:0005819">
    <property type="term" value="C:spindle"/>
    <property type="evidence" value="ECO:0007669"/>
    <property type="project" value="TreeGrafter"/>
</dbReference>
<dbReference type="AlphaFoldDB" id="A0A0V0QZJ2"/>
<dbReference type="InParanoid" id="A0A0V0QZJ2"/>
<dbReference type="GO" id="GO:0030865">
    <property type="term" value="P:cortical cytoskeleton organization"/>
    <property type="evidence" value="ECO:0007669"/>
    <property type="project" value="TreeGrafter"/>
</dbReference>
<dbReference type="EMBL" id="LDAU01000082">
    <property type="protein sequence ID" value="KRX07662.1"/>
    <property type="molecule type" value="Genomic_DNA"/>
</dbReference>
<dbReference type="InterPro" id="IPR039865">
    <property type="entry name" value="PPP2R3C"/>
</dbReference>
<keyword evidence="4" id="KW-1185">Reference proteome</keyword>
<evidence type="ECO:0008006" key="5">
    <source>
        <dbReference type="Google" id="ProtNLM"/>
    </source>
</evidence>
<protein>
    <recommendedName>
        <fullName evidence="5">Serine/threonine-protein phosphatase 2A regulatory subunit B'' subunit gamma</fullName>
    </recommendedName>
</protein>
<dbReference type="GO" id="GO:0005737">
    <property type="term" value="C:cytoplasm"/>
    <property type="evidence" value="ECO:0007669"/>
    <property type="project" value="UniProtKB-SubCell"/>
</dbReference>
<comment type="caution">
    <text evidence="3">The sequence shown here is derived from an EMBL/GenBank/DDBJ whole genome shotgun (WGS) entry which is preliminary data.</text>
</comment>
<evidence type="ECO:0000256" key="2">
    <source>
        <dbReference type="ARBA" id="ARBA00022490"/>
    </source>
</evidence>
<proteinExistence type="predicted"/>
<dbReference type="CDD" id="cd21505">
    <property type="entry name" value="PPP2R3C"/>
    <property type="match status" value="1"/>
</dbReference>
<comment type="subcellular location">
    <subcellularLocation>
        <location evidence="1">Cytoplasm</location>
    </subcellularLocation>
</comment>
<keyword evidence="2" id="KW-0963">Cytoplasm</keyword>
<dbReference type="PANTHER" id="PTHR12085">
    <property type="entry name" value="SERINE/THREONINE-PROTEIN PHOSPHATASE 2A REGULATORY SUBUNIT B'' SUBUNIT GAMMA"/>
    <property type="match status" value="1"/>
</dbReference>
<dbReference type="GO" id="GO:0035303">
    <property type="term" value="P:regulation of dephosphorylation"/>
    <property type="evidence" value="ECO:0007669"/>
    <property type="project" value="InterPro"/>
</dbReference>
<dbReference type="PANTHER" id="PTHR12085:SF3">
    <property type="entry name" value="SERINE_THREONINE-PROTEIN PHOSPHATASE 2A REGULATORY SUBUNIT B'' SUBUNIT GAMMA"/>
    <property type="match status" value="1"/>
</dbReference>
<dbReference type="InterPro" id="IPR011992">
    <property type="entry name" value="EF-hand-dom_pair"/>
</dbReference>
<reference evidence="3 4" key="1">
    <citation type="journal article" date="2015" name="Sci. Rep.">
        <title>Genome of the facultative scuticociliatosis pathogen Pseudocohnilembus persalinus provides insight into its virulence through horizontal gene transfer.</title>
        <authorList>
            <person name="Xiong J."/>
            <person name="Wang G."/>
            <person name="Cheng J."/>
            <person name="Tian M."/>
            <person name="Pan X."/>
            <person name="Warren A."/>
            <person name="Jiang C."/>
            <person name="Yuan D."/>
            <person name="Miao W."/>
        </authorList>
    </citation>
    <scope>NUCLEOTIDE SEQUENCE [LARGE SCALE GENOMIC DNA]</scope>
    <source>
        <strain evidence="3">36N120E</strain>
    </source>
</reference>
<accession>A0A0V0QZJ2</accession>
<evidence type="ECO:0000256" key="1">
    <source>
        <dbReference type="ARBA" id="ARBA00004496"/>
    </source>
</evidence>
<gene>
    <name evidence="3" type="ORF">PPERSA_11211</name>
</gene>